<dbReference type="GO" id="GO:0005886">
    <property type="term" value="C:plasma membrane"/>
    <property type="evidence" value="ECO:0007669"/>
    <property type="project" value="UniProtKB-SubCell"/>
</dbReference>
<evidence type="ECO:0000256" key="17">
    <source>
        <dbReference type="ARBA" id="ARBA00045788"/>
    </source>
</evidence>
<keyword evidence="20" id="KW-1185">Reference proteome</keyword>
<comment type="subcellular location">
    <subcellularLocation>
        <location evidence="1">Cell membrane</location>
        <topology evidence="1">Lipid-anchor</topology>
        <topology evidence="1">GPI-anchor</topology>
        <orientation evidence="1">Extracellular side</orientation>
    </subcellularLocation>
    <subcellularLocation>
        <location evidence="14">Membrane raft</location>
        <topology evidence="14">Lipid-anchor</topology>
        <topology evidence="14">GPI-anchor</topology>
        <orientation evidence="14">Extracellular side</orientation>
    </subcellularLocation>
</comment>
<evidence type="ECO:0000256" key="14">
    <source>
        <dbReference type="ARBA" id="ARBA00044499"/>
    </source>
</evidence>
<proteinExistence type="inferred from homology"/>
<dbReference type="PANTHER" id="PTHR33562:SF31">
    <property type="entry name" value="PROTEIN QUIVER"/>
    <property type="match status" value="1"/>
</dbReference>
<evidence type="ECO:0000256" key="9">
    <source>
        <dbReference type="ARBA" id="ARBA00023136"/>
    </source>
</evidence>
<evidence type="ECO:0000256" key="15">
    <source>
        <dbReference type="ARBA" id="ARBA00044524"/>
    </source>
</evidence>
<protein>
    <recommendedName>
        <fullName evidence="15">UPAR/Ly6 domain-containing protein qvr</fullName>
    </recommendedName>
    <alternativeName>
        <fullName evidence="16">Protein quiver</fullName>
    </alternativeName>
    <alternativeName>
        <fullName evidence="13">Protein sleepless</fullName>
    </alternativeName>
</protein>
<dbReference type="GO" id="GO:0098552">
    <property type="term" value="C:side of membrane"/>
    <property type="evidence" value="ECO:0007669"/>
    <property type="project" value="UniProtKB-KW"/>
</dbReference>
<dbReference type="InterPro" id="IPR031424">
    <property type="entry name" value="QVR-like"/>
</dbReference>
<keyword evidence="8" id="KW-0090">Biological rhythms</keyword>
<keyword evidence="11" id="KW-0325">Glycoprotein</keyword>
<dbReference type="AlphaFoldDB" id="A0ABD0Y7A6"/>
<evidence type="ECO:0000256" key="8">
    <source>
        <dbReference type="ARBA" id="ARBA00023108"/>
    </source>
</evidence>
<evidence type="ECO:0000256" key="5">
    <source>
        <dbReference type="ARBA" id="ARBA00022692"/>
    </source>
</evidence>
<evidence type="ECO:0000256" key="2">
    <source>
        <dbReference type="ARBA" id="ARBA00010522"/>
    </source>
</evidence>
<evidence type="ECO:0000256" key="13">
    <source>
        <dbReference type="ARBA" id="ARBA00031037"/>
    </source>
</evidence>
<evidence type="ECO:0000256" key="6">
    <source>
        <dbReference type="ARBA" id="ARBA00022729"/>
    </source>
</evidence>
<dbReference type="InterPro" id="IPR050975">
    <property type="entry name" value="Sleep_regulator"/>
</dbReference>
<reference evidence="19 20" key="1">
    <citation type="submission" date="2024-07" db="EMBL/GenBank/DDBJ databases">
        <title>Chromosome-level genome assembly of the water stick insect Ranatra chinensis (Heteroptera: Nepidae).</title>
        <authorList>
            <person name="Liu X."/>
        </authorList>
    </citation>
    <scope>NUCLEOTIDE SEQUENCE [LARGE SCALE GENOMIC DNA]</scope>
    <source>
        <strain evidence="19">Cailab_2021Rc</strain>
        <tissue evidence="19">Muscle</tissue>
    </source>
</reference>
<keyword evidence="12" id="KW-0449">Lipoprotein</keyword>
<evidence type="ECO:0000313" key="19">
    <source>
        <dbReference type="EMBL" id="KAL1123260.1"/>
    </source>
</evidence>
<dbReference type="GO" id="GO:0048511">
    <property type="term" value="P:rhythmic process"/>
    <property type="evidence" value="ECO:0007669"/>
    <property type="project" value="UniProtKB-KW"/>
</dbReference>
<keyword evidence="3" id="KW-1003">Cell membrane</keyword>
<evidence type="ECO:0000256" key="7">
    <source>
        <dbReference type="ARBA" id="ARBA00022989"/>
    </source>
</evidence>
<dbReference type="PANTHER" id="PTHR33562">
    <property type="entry name" value="ATILLA, ISOFORM B-RELATED-RELATED"/>
    <property type="match status" value="1"/>
</dbReference>
<evidence type="ECO:0000256" key="10">
    <source>
        <dbReference type="ARBA" id="ARBA00023157"/>
    </source>
</evidence>
<keyword evidence="5" id="KW-0812">Transmembrane</keyword>
<evidence type="ECO:0000256" key="11">
    <source>
        <dbReference type="ARBA" id="ARBA00023180"/>
    </source>
</evidence>
<dbReference type="GO" id="GO:0045121">
    <property type="term" value="C:membrane raft"/>
    <property type="evidence" value="ECO:0007669"/>
    <property type="project" value="UniProtKB-SubCell"/>
</dbReference>
<sequence length="187" mass="19713">MPRSSIHAGVLRIFSRRESLKCFACDTTINKNCADPFNTSMKAIECGPLTIGPLGFASGASGLLDNMASMIGDLARSTGSKTGDPKTDLTSNIASATGIDLKNLNLPDMEFACYKYTYEVSGAQGAARMCFPKGTPCDKLQKEAESAGGKMGYCGFCEDDLCNSAVSPAGAMALLLLPLFALLLNRD</sequence>
<evidence type="ECO:0000256" key="4">
    <source>
        <dbReference type="ARBA" id="ARBA00022622"/>
    </source>
</evidence>
<keyword evidence="4" id="KW-0336">GPI-anchor</keyword>
<comment type="function">
    <text evidence="17">Bifunctional regulator of neuronal activity in the mushroom body, and possibly other regions of the brain, that acts as a signaling molecule required for homeostatic regulation of sleep under normal conditions and after sleep deprivation. Reduces neuronal excitability by enhancing Sh/shaker K(+) channel activity; possibly by stabilizing Sh/shaker to increase protein levels, accelerating its activation kinetics, slowing C-type inactivation and enhancing recovery from inactivation. Specifically affects the A-type K(+) current. Antagonizes nicotinic acetylcholine receptors (nAChRs) to reduce synaptic transmission, possibly by preventing their localization to the cell surface. Required for regulation of neuromuscular excitability and plasticity at neuromuscular junctions.</text>
</comment>
<keyword evidence="7" id="KW-1133">Transmembrane helix</keyword>
<evidence type="ECO:0000256" key="3">
    <source>
        <dbReference type="ARBA" id="ARBA00022475"/>
    </source>
</evidence>
<keyword evidence="6" id="KW-0732">Signal</keyword>
<comment type="caution">
    <text evidence="19">The sequence shown here is derived from an EMBL/GenBank/DDBJ whole genome shotgun (WGS) entry which is preliminary data.</text>
</comment>
<dbReference type="Pfam" id="PF17064">
    <property type="entry name" value="QVR"/>
    <property type="match status" value="1"/>
</dbReference>
<comment type="subunit">
    <text evidence="18">Interacts (via loop 2 of the three-fingered Ly-6 domain) with Sh/shaker; this interaction may stabilize both components of the complex and may be required for targeting or retention of Sh/shaker to neural cell projections. Interacts (via loop 2 of the three-fingered Ly-6 domain) with nAChRalpha3 and potentially other nicotinic acetylcholine receptors; this interaction is required for antagonism of nicotinic acetylcholine receptors.</text>
</comment>
<dbReference type="Proteomes" id="UP001558652">
    <property type="component" value="Unassembled WGS sequence"/>
</dbReference>
<evidence type="ECO:0000256" key="1">
    <source>
        <dbReference type="ARBA" id="ARBA00004471"/>
    </source>
</evidence>
<organism evidence="19 20">
    <name type="scientific">Ranatra chinensis</name>
    <dbReference type="NCBI Taxonomy" id="642074"/>
    <lineage>
        <taxon>Eukaryota</taxon>
        <taxon>Metazoa</taxon>
        <taxon>Ecdysozoa</taxon>
        <taxon>Arthropoda</taxon>
        <taxon>Hexapoda</taxon>
        <taxon>Insecta</taxon>
        <taxon>Pterygota</taxon>
        <taxon>Neoptera</taxon>
        <taxon>Paraneoptera</taxon>
        <taxon>Hemiptera</taxon>
        <taxon>Heteroptera</taxon>
        <taxon>Panheteroptera</taxon>
        <taxon>Nepomorpha</taxon>
        <taxon>Nepidae</taxon>
        <taxon>Ranatrinae</taxon>
        <taxon>Ranatra</taxon>
    </lineage>
</organism>
<keyword evidence="9" id="KW-0472">Membrane</keyword>
<dbReference type="EMBL" id="JBFDAA010000012">
    <property type="protein sequence ID" value="KAL1123260.1"/>
    <property type="molecule type" value="Genomic_DNA"/>
</dbReference>
<accession>A0ABD0Y7A6</accession>
<evidence type="ECO:0000256" key="12">
    <source>
        <dbReference type="ARBA" id="ARBA00023288"/>
    </source>
</evidence>
<comment type="similarity">
    <text evidence="2">Belongs to the quiver family.</text>
</comment>
<evidence type="ECO:0000256" key="18">
    <source>
        <dbReference type="ARBA" id="ARBA00046769"/>
    </source>
</evidence>
<name>A0ABD0Y7A6_9HEMI</name>
<evidence type="ECO:0000313" key="20">
    <source>
        <dbReference type="Proteomes" id="UP001558652"/>
    </source>
</evidence>
<evidence type="ECO:0000256" key="16">
    <source>
        <dbReference type="ARBA" id="ARBA00044561"/>
    </source>
</evidence>
<gene>
    <name evidence="19" type="ORF">AAG570_002346</name>
</gene>
<keyword evidence="10" id="KW-1015">Disulfide bond</keyword>